<feature type="transmembrane region" description="Helical" evidence="1">
    <location>
        <begin position="58"/>
        <end position="76"/>
    </location>
</feature>
<proteinExistence type="predicted"/>
<sequence>MSAVRTIAELEISRHRKWSPVKNPTVFLGIWLILIAAGVTFGYLTSSIVAVIQAASYLSIYGSFGLALGVVLPILSQERMWFLGYPHARRSLLFGKWVAACTIVCRGMALSWGACVVSTSVLIATSRGRFELTGTEAGQGVWWILISLCYAFVVTVFAAFSPMFQTGWWRLCWFFSWLLISTWQIPLWLVTNPNHVFVTGAVILYCAVVIAVGLLLTLLLYRYAPAVLSKVARHTGANREYGRPDNGRPQAKGARMLRRDRVSKANVTMFWALVWLEYSRYRLLGRDVSRIAQTVAGLVLLAVAVGSAVAFRLSGDLIHSVAFFFDIVTLVGLIGCFVQMMKGMNDGFNKWFVTFPIQRTKAITARGLAWYLAFSLCMLELLGAFAIGAIFMQLVHPVGAPVWNQGLQVLWRGALLSLVFLLVMYAILAAAPALMAKPVYSILLTVLVYVGGIQLWNFGCLKVLFHYGPGYWVALLVVILAGTPSAMFSIRYAALHMDRLARGNSRTKTSWGQTWGSSWR</sequence>
<keyword evidence="1" id="KW-0472">Membrane</keyword>
<feature type="transmembrane region" description="Helical" evidence="1">
    <location>
        <begin position="141"/>
        <end position="160"/>
    </location>
</feature>
<evidence type="ECO:0000313" key="3">
    <source>
        <dbReference type="Proteomes" id="UP001164803"/>
    </source>
</evidence>
<keyword evidence="1" id="KW-1133">Transmembrane helix</keyword>
<organism evidence="2 3">
    <name type="scientific">Alicyclobacillus dauci</name>
    <dbReference type="NCBI Taxonomy" id="1475485"/>
    <lineage>
        <taxon>Bacteria</taxon>
        <taxon>Bacillati</taxon>
        <taxon>Bacillota</taxon>
        <taxon>Bacilli</taxon>
        <taxon>Bacillales</taxon>
        <taxon>Alicyclobacillaceae</taxon>
        <taxon>Alicyclobacillus</taxon>
    </lineage>
</organism>
<feature type="transmembrane region" description="Helical" evidence="1">
    <location>
        <begin position="97"/>
        <end position="121"/>
    </location>
</feature>
<dbReference type="EMBL" id="CP104064">
    <property type="protein sequence ID" value="WAH38449.1"/>
    <property type="molecule type" value="Genomic_DNA"/>
</dbReference>
<accession>A0ABY6Z6D3</accession>
<feature type="transmembrane region" description="Helical" evidence="1">
    <location>
        <begin position="368"/>
        <end position="394"/>
    </location>
</feature>
<feature type="transmembrane region" description="Helical" evidence="1">
    <location>
        <begin position="196"/>
        <end position="221"/>
    </location>
</feature>
<reference evidence="2" key="1">
    <citation type="submission" date="2022-08" db="EMBL/GenBank/DDBJ databases">
        <title>Alicyclobacillus dauci DSM2870, complete genome.</title>
        <authorList>
            <person name="Wang Q."/>
            <person name="Cai R."/>
            <person name="Wang Z."/>
        </authorList>
    </citation>
    <scope>NUCLEOTIDE SEQUENCE</scope>
    <source>
        <strain evidence="2">DSM 28700</strain>
    </source>
</reference>
<keyword evidence="1" id="KW-0812">Transmembrane</keyword>
<feature type="transmembrane region" description="Helical" evidence="1">
    <location>
        <begin position="442"/>
        <end position="465"/>
    </location>
</feature>
<gene>
    <name evidence="2" type="ORF">NZD86_08205</name>
</gene>
<feature type="transmembrane region" description="Helical" evidence="1">
    <location>
        <begin position="414"/>
        <end position="435"/>
    </location>
</feature>
<feature type="transmembrane region" description="Helical" evidence="1">
    <location>
        <begin position="172"/>
        <end position="190"/>
    </location>
</feature>
<keyword evidence="3" id="KW-1185">Reference proteome</keyword>
<name>A0ABY6Z6D3_9BACL</name>
<protein>
    <recommendedName>
        <fullName evidence="4">ABC transporter permease</fullName>
    </recommendedName>
</protein>
<dbReference type="Proteomes" id="UP001164803">
    <property type="component" value="Chromosome"/>
</dbReference>
<evidence type="ECO:0008006" key="4">
    <source>
        <dbReference type="Google" id="ProtNLM"/>
    </source>
</evidence>
<feature type="transmembrane region" description="Helical" evidence="1">
    <location>
        <begin position="471"/>
        <end position="494"/>
    </location>
</feature>
<feature type="transmembrane region" description="Helical" evidence="1">
    <location>
        <begin position="26"/>
        <end position="52"/>
    </location>
</feature>
<dbReference type="RefSeq" id="WP_268046023.1">
    <property type="nucleotide sequence ID" value="NZ_CP104064.1"/>
</dbReference>
<feature type="transmembrane region" description="Helical" evidence="1">
    <location>
        <begin position="291"/>
        <end position="311"/>
    </location>
</feature>
<evidence type="ECO:0000256" key="1">
    <source>
        <dbReference type="SAM" id="Phobius"/>
    </source>
</evidence>
<evidence type="ECO:0000313" key="2">
    <source>
        <dbReference type="EMBL" id="WAH38449.1"/>
    </source>
</evidence>
<feature type="transmembrane region" description="Helical" evidence="1">
    <location>
        <begin position="317"/>
        <end position="338"/>
    </location>
</feature>